<dbReference type="GeneID" id="101513513"/>
<protein>
    <submittedName>
        <fullName evidence="3">Uncharacterized protein LOC101513513</fullName>
    </submittedName>
</protein>
<feature type="region of interest" description="Disordered" evidence="1">
    <location>
        <begin position="44"/>
        <end position="69"/>
    </location>
</feature>
<sequence>MRFLLEFVSCCATPEKRASESSVLAEDEDRWLVPAPVVSVASASSRTRFRKKQRKAGAPDWRPSLGPISEDVVVPPKAATITPGREAKKKTSARGATKVYRRSYSDVYQGSSSPVPTIMPAFSPTPFMF</sequence>
<dbReference type="PaxDb" id="3827-XP_004505423.1"/>
<evidence type="ECO:0000256" key="1">
    <source>
        <dbReference type="SAM" id="MobiDB-lite"/>
    </source>
</evidence>
<dbReference type="KEGG" id="cam:101513513"/>
<reference evidence="2" key="1">
    <citation type="journal article" date="2013" name="Nat. Biotechnol.">
        <title>Draft genome sequence of chickpea (Cicer arietinum) provides a resource for trait improvement.</title>
        <authorList>
            <person name="Varshney R.K."/>
            <person name="Song C."/>
            <person name="Saxena R.K."/>
            <person name="Azam S."/>
            <person name="Yu S."/>
            <person name="Sharpe A.G."/>
            <person name="Cannon S."/>
            <person name="Baek J."/>
            <person name="Rosen B.D."/>
            <person name="Tar'an B."/>
            <person name="Millan T."/>
            <person name="Zhang X."/>
            <person name="Ramsay L.D."/>
            <person name="Iwata A."/>
            <person name="Wang Y."/>
            <person name="Nelson W."/>
            <person name="Farmer A.D."/>
            <person name="Gaur P.M."/>
            <person name="Soderlund C."/>
            <person name="Penmetsa R.V."/>
            <person name="Xu C."/>
            <person name="Bharti A.K."/>
            <person name="He W."/>
            <person name="Winter P."/>
            <person name="Zhao S."/>
            <person name="Hane J.K."/>
            <person name="Carrasquilla-Garcia N."/>
            <person name="Condie J.A."/>
            <person name="Upadhyaya H.D."/>
            <person name="Luo M.C."/>
            <person name="Thudi M."/>
            <person name="Gowda C.L."/>
            <person name="Singh N.P."/>
            <person name="Lichtenzveig J."/>
            <person name="Gali K.K."/>
            <person name="Rubio J."/>
            <person name="Nadarajan N."/>
            <person name="Dolezel J."/>
            <person name="Bansal K.C."/>
            <person name="Xu X."/>
            <person name="Edwards D."/>
            <person name="Zhang G."/>
            <person name="Kahl G."/>
            <person name="Gil J."/>
            <person name="Singh K.B."/>
            <person name="Datta S.K."/>
            <person name="Jackson S.A."/>
            <person name="Wang J."/>
            <person name="Cook D.R."/>
        </authorList>
    </citation>
    <scope>NUCLEOTIDE SEQUENCE [LARGE SCALE GENOMIC DNA]</scope>
    <source>
        <strain evidence="2">cv. CDC Frontier</strain>
    </source>
</reference>
<dbReference type="Proteomes" id="UP000087171">
    <property type="component" value="Chromosome Ca6"/>
</dbReference>
<name>A0A1S2YIT8_CICAR</name>
<dbReference type="OrthoDB" id="1917265at2759"/>
<proteinExistence type="predicted"/>
<dbReference type="PANTHER" id="PTHR35318:SF2">
    <property type="entry name" value="OS08G0138900 PROTEIN"/>
    <property type="match status" value="1"/>
</dbReference>
<dbReference type="RefSeq" id="XP_004505423.1">
    <property type="nucleotide sequence ID" value="XM_004505366.3"/>
</dbReference>
<gene>
    <name evidence="3" type="primary">LOC101513513</name>
</gene>
<keyword evidence="2" id="KW-1185">Reference proteome</keyword>
<dbReference type="PANTHER" id="PTHR35318">
    <property type="entry name" value="BNAA10G08410D PROTEIN"/>
    <property type="match status" value="1"/>
</dbReference>
<dbReference type="eggNOG" id="ENOG502SDCK">
    <property type="taxonomic scope" value="Eukaryota"/>
</dbReference>
<organism evidence="2 3">
    <name type="scientific">Cicer arietinum</name>
    <name type="common">Chickpea</name>
    <name type="synonym">Garbanzo</name>
    <dbReference type="NCBI Taxonomy" id="3827"/>
    <lineage>
        <taxon>Eukaryota</taxon>
        <taxon>Viridiplantae</taxon>
        <taxon>Streptophyta</taxon>
        <taxon>Embryophyta</taxon>
        <taxon>Tracheophyta</taxon>
        <taxon>Spermatophyta</taxon>
        <taxon>Magnoliopsida</taxon>
        <taxon>eudicotyledons</taxon>
        <taxon>Gunneridae</taxon>
        <taxon>Pentapetalae</taxon>
        <taxon>rosids</taxon>
        <taxon>fabids</taxon>
        <taxon>Fabales</taxon>
        <taxon>Fabaceae</taxon>
        <taxon>Papilionoideae</taxon>
        <taxon>50 kb inversion clade</taxon>
        <taxon>NPAAA clade</taxon>
        <taxon>Hologalegina</taxon>
        <taxon>IRL clade</taxon>
        <taxon>Cicereae</taxon>
        <taxon>Cicer</taxon>
    </lineage>
</organism>
<evidence type="ECO:0000313" key="2">
    <source>
        <dbReference type="Proteomes" id="UP000087171"/>
    </source>
</evidence>
<dbReference type="AlphaFoldDB" id="A0A1S2YIT8"/>
<reference evidence="3" key="2">
    <citation type="submission" date="2025-08" db="UniProtKB">
        <authorList>
            <consortium name="RefSeq"/>
        </authorList>
    </citation>
    <scope>IDENTIFICATION</scope>
    <source>
        <tissue evidence="3">Etiolated seedlings</tissue>
    </source>
</reference>
<evidence type="ECO:0000313" key="3">
    <source>
        <dbReference type="RefSeq" id="XP_004505423.1"/>
    </source>
</evidence>
<accession>A0A1S2YIT8</accession>